<dbReference type="InterPro" id="IPR009061">
    <property type="entry name" value="DNA-bd_dom_put_sf"/>
</dbReference>
<dbReference type="GO" id="GO:0003700">
    <property type="term" value="F:DNA-binding transcription factor activity"/>
    <property type="evidence" value="ECO:0007669"/>
    <property type="project" value="InterPro"/>
</dbReference>
<dbReference type="Gene3D" id="1.10.1660.10">
    <property type="match status" value="1"/>
</dbReference>
<dbReference type="PROSITE" id="PS50937">
    <property type="entry name" value="HTH_MERR_2"/>
    <property type="match status" value="1"/>
</dbReference>
<dbReference type="EMBL" id="CADCTK010000599">
    <property type="protein sequence ID" value="CAA9266736.1"/>
    <property type="molecule type" value="Genomic_DNA"/>
</dbReference>
<protein>
    <recommendedName>
        <fullName evidence="2">HTH merR-type domain-containing protein</fullName>
    </recommendedName>
</protein>
<dbReference type="PANTHER" id="PTHR30204:SF58">
    <property type="entry name" value="HTH-TYPE TRANSCRIPTIONAL REGULATOR YFMP"/>
    <property type="match status" value="1"/>
</dbReference>
<feature type="domain" description="HTH merR-type" evidence="2">
    <location>
        <begin position="7"/>
        <end position="76"/>
    </location>
</feature>
<dbReference type="SMART" id="SM00422">
    <property type="entry name" value="HTH_MERR"/>
    <property type="match status" value="1"/>
</dbReference>
<accession>A0A6J4J389</accession>
<name>A0A6J4J389_9CHLR</name>
<keyword evidence="1" id="KW-0238">DNA-binding</keyword>
<dbReference type="PANTHER" id="PTHR30204">
    <property type="entry name" value="REDOX-CYCLING DRUG-SENSING TRANSCRIPTIONAL ACTIVATOR SOXR"/>
    <property type="match status" value="1"/>
</dbReference>
<dbReference type="PROSITE" id="PS00552">
    <property type="entry name" value="HTH_MERR_1"/>
    <property type="match status" value="1"/>
</dbReference>
<proteinExistence type="predicted"/>
<sequence length="107" mass="12515">MNSRQPKYTISVMAELVGLHEQSLRMYERRGLICPRRSEGNIRLFSDEDVERVLAIQRLVNDLGVNLAGAEVILHMREQMEAMRQELEGLRRRVGPMVQPELNERER</sequence>
<gene>
    <name evidence="3" type="ORF">AVDCRST_MAG26-2600</name>
</gene>
<evidence type="ECO:0000259" key="2">
    <source>
        <dbReference type="PROSITE" id="PS50937"/>
    </source>
</evidence>
<reference evidence="3" key="1">
    <citation type="submission" date="2020-02" db="EMBL/GenBank/DDBJ databases">
        <authorList>
            <person name="Meier V. D."/>
        </authorList>
    </citation>
    <scope>NUCLEOTIDE SEQUENCE</scope>
    <source>
        <strain evidence="3">AVDCRST_MAG26</strain>
    </source>
</reference>
<dbReference type="AlphaFoldDB" id="A0A6J4J389"/>
<dbReference type="SUPFAM" id="SSF46955">
    <property type="entry name" value="Putative DNA-binding domain"/>
    <property type="match status" value="1"/>
</dbReference>
<dbReference type="Pfam" id="PF13411">
    <property type="entry name" value="MerR_1"/>
    <property type="match status" value="1"/>
</dbReference>
<evidence type="ECO:0000313" key="3">
    <source>
        <dbReference type="EMBL" id="CAA9266736.1"/>
    </source>
</evidence>
<organism evidence="3">
    <name type="scientific">uncultured Chloroflexia bacterium</name>
    <dbReference type="NCBI Taxonomy" id="1672391"/>
    <lineage>
        <taxon>Bacteria</taxon>
        <taxon>Bacillati</taxon>
        <taxon>Chloroflexota</taxon>
        <taxon>Chloroflexia</taxon>
        <taxon>environmental samples</taxon>
    </lineage>
</organism>
<dbReference type="InterPro" id="IPR047057">
    <property type="entry name" value="MerR_fam"/>
</dbReference>
<evidence type="ECO:0000256" key="1">
    <source>
        <dbReference type="ARBA" id="ARBA00023125"/>
    </source>
</evidence>
<dbReference type="GO" id="GO:0003677">
    <property type="term" value="F:DNA binding"/>
    <property type="evidence" value="ECO:0007669"/>
    <property type="project" value="UniProtKB-KW"/>
</dbReference>
<dbReference type="InterPro" id="IPR000551">
    <property type="entry name" value="MerR-type_HTH_dom"/>
</dbReference>